<organism evidence="2 3">
    <name type="scientific">Phytohabitans aurantiacus</name>
    <dbReference type="NCBI Taxonomy" id="3016789"/>
    <lineage>
        <taxon>Bacteria</taxon>
        <taxon>Bacillati</taxon>
        <taxon>Actinomycetota</taxon>
        <taxon>Actinomycetes</taxon>
        <taxon>Micromonosporales</taxon>
        <taxon>Micromonosporaceae</taxon>
    </lineage>
</organism>
<dbReference type="EMBL" id="BSDI01000018">
    <property type="protein sequence ID" value="GLH98703.1"/>
    <property type="molecule type" value="Genomic_DNA"/>
</dbReference>
<sequence length="186" mass="19948">MRRFRIAVIAIIAAAAGSLFLPGQASATPYPETWLPDSGLHTYCFTAGFSSSIDPGTGTYAMSILDSTTDMTISNLGACSASTTDVWWWSLDLAGTIRGQAECIVFSGSVCDSADVRIDFAQIDIGDNDIADRDKTSVHEIGHTIGLGHHSPAAHNCAMISGEIPSLDIIWRRYDAHDISHINAQF</sequence>
<dbReference type="Proteomes" id="UP001144280">
    <property type="component" value="Unassembled WGS sequence"/>
</dbReference>
<keyword evidence="3" id="KW-1185">Reference proteome</keyword>
<evidence type="ECO:0000313" key="2">
    <source>
        <dbReference type="EMBL" id="GLH98703.1"/>
    </source>
</evidence>
<comment type="caution">
    <text evidence="2">The sequence shown here is derived from an EMBL/GenBank/DDBJ whole genome shotgun (WGS) entry which is preliminary data.</text>
</comment>
<dbReference type="InterPro" id="IPR024079">
    <property type="entry name" value="MetalloPept_cat_dom_sf"/>
</dbReference>
<dbReference type="Gene3D" id="3.40.390.10">
    <property type="entry name" value="Collagenase (Catalytic Domain)"/>
    <property type="match status" value="1"/>
</dbReference>
<reference evidence="2" key="1">
    <citation type="submission" date="2022-12" db="EMBL/GenBank/DDBJ databases">
        <title>New Phytohabitans aurantiacus sp. RD004123 nov., an actinomycete isolated from soil.</title>
        <authorList>
            <person name="Triningsih D.W."/>
            <person name="Harunari E."/>
            <person name="Igarashi Y."/>
        </authorList>
    </citation>
    <scope>NUCLEOTIDE SEQUENCE</scope>
    <source>
        <strain evidence="2">RD004123</strain>
    </source>
</reference>
<gene>
    <name evidence="2" type="ORF">Pa4123_39780</name>
</gene>
<name>A0ABQ5QW28_9ACTN</name>
<proteinExistence type="predicted"/>
<protein>
    <recommendedName>
        <fullName evidence="4">Peptidase M10 metallopeptidase domain-containing protein</fullName>
    </recommendedName>
</protein>
<dbReference type="SUPFAM" id="SSF55486">
    <property type="entry name" value="Metalloproteases ('zincins'), catalytic domain"/>
    <property type="match status" value="1"/>
</dbReference>
<evidence type="ECO:0000313" key="3">
    <source>
        <dbReference type="Proteomes" id="UP001144280"/>
    </source>
</evidence>
<evidence type="ECO:0008006" key="4">
    <source>
        <dbReference type="Google" id="ProtNLM"/>
    </source>
</evidence>
<dbReference type="RefSeq" id="WP_281897852.1">
    <property type="nucleotide sequence ID" value="NZ_BSDI01000018.1"/>
</dbReference>
<keyword evidence="1" id="KW-0732">Signal</keyword>
<feature type="chain" id="PRO_5046537303" description="Peptidase M10 metallopeptidase domain-containing protein" evidence="1">
    <location>
        <begin position="28"/>
        <end position="186"/>
    </location>
</feature>
<feature type="signal peptide" evidence="1">
    <location>
        <begin position="1"/>
        <end position="27"/>
    </location>
</feature>
<evidence type="ECO:0000256" key="1">
    <source>
        <dbReference type="SAM" id="SignalP"/>
    </source>
</evidence>
<accession>A0ABQ5QW28</accession>